<feature type="domain" description="Tf2-1-like SH3-like" evidence="1">
    <location>
        <begin position="5"/>
        <end position="55"/>
    </location>
</feature>
<evidence type="ECO:0000313" key="2">
    <source>
        <dbReference type="EMBL" id="WMV13730.1"/>
    </source>
</evidence>
<evidence type="ECO:0000313" key="3">
    <source>
        <dbReference type="Proteomes" id="UP001234989"/>
    </source>
</evidence>
<dbReference type="PANTHER" id="PTHR46148">
    <property type="entry name" value="CHROMO DOMAIN-CONTAINING PROTEIN"/>
    <property type="match status" value="1"/>
</dbReference>
<proteinExistence type="predicted"/>
<keyword evidence="3" id="KW-1185">Reference proteome</keyword>
<organism evidence="2 3">
    <name type="scientific">Solanum verrucosum</name>
    <dbReference type="NCBI Taxonomy" id="315347"/>
    <lineage>
        <taxon>Eukaryota</taxon>
        <taxon>Viridiplantae</taxon>
        <taxon>Streptophyta</taxon>
        <taxon>Embryophyta</taxon>
        <taxon>Tracheophyta</taxon>
        <taxon>Spermatophyta</taxon>
        <taxon>Magnoliopsida</taxon>
        <taxon>eudicotyledons</taxon>
        <taxon>Gunneridae</taxon>
        <taxon>Pentapetalae</taxon>
        <taxon>asterids</taxon>
        <taxon>lamiids</taxon>
        <taxon>Solanales</taxon>
        <taxon>Solanaceae</taxon>
        <taxon>Solanoideae</taxon>
        <taxon>Solaneae</taxon>
        <taxon>Solanum</taxon>
    </lineage>
</organism>
<gene>
    <name evidence="2" type="ORF">MTR67_007115</name>
</gene>
<dbReference type="Pfam" id="PF24626">
    <property type="entry name" value="SH3_Tf2-1"/>
    <property type="match status" value="1"/>
</dbReference>
<dbReference type="InterPro" id="IPR056924">
    <property type="entry name" value="SH3_Tf2-1"/>
</dbReference>
<accession>A0AAF0Q1F6</accession>
<dbReference type="AlphaFoldDB" id="A0AAF0Q1F6"/>
<dbReference type="EMBL" id="CP133613">
    <property type="protein sequence ID" value="WMV13730.1"/>
    <property type="molecule type" value="Genomic_DNA"/>
</dbReference>
<protein>
    <recommendedName>
        <fullName evidence="1">Tf2-1-like SH3-like domain-containing protein</fullName>
    </recommendedName>
</protein>
<sequence length="134" mass="15850">MRGVMIFSKKGKHNSRYIGLYKISKKVDNVAYELDLPQELVVVHPVFHIHMLKKFLGDSSLNVTIENIYLKDSLSYQEISVRIFDRQVCKFRTLEDLSVKVLGRNQFVEETTWEAKDYMKTRYPHLFIHIDIDV</sequence>
<evidence type="ECO:0000259" key="1">
    <source>
        <dbReference type="Pfam" id="PF24626"/>
    </source>
</evidence>
<dbReference type="PANTHER" id="PTHR46148:SF56">
    <property type="entry name" value="RETROTRANSPOSON PROTEIN"/>
    <property type="match status" value="1"/>
</dbReference>
<name>A0AAF0Q1F6_SOLVR</name>
<dbReference type="Proteomes" id="UP001234989">
    <property type="component" value="Chromosome 2"/>
</dbReference>
<reference evidence="2" key="1">
    <citation type="submission" date="2023-08" db="EMBL/GenBank/DDBJ databases">
        <title>A de novo genome assembly of Solanum verrucosum Schlechtendal, a Mexican diploid species geographically isolated from the other diploid A-genome species in potato relatives.</title>
        <authorList>
            <person name="Hosaka K."/>
        </authorList>
    </citation>
    <scope>NUCLEOTIDE SEQUENCE</scope>
    <source>
        <tissue evidence="2">Young leaves</tissue>
    </source>
</reference>